<evidence type="ECO:0000256" key="10">
    <source>
        <dbReference type="ARBA" id="ARBA00022989"/>
    </source>
</evidence>
<comment type="similarity">
    <text evidence="3">Belongs to the YajC family.</text>
</comment>
<accession>A0A0F3NP81</accession>
<dbReference type="Pfam" id="PF02699">
    <property type="entry name" value="YajC"/>
    <property type="match status" value="1"/>
</dbReference>
<dbReference type="GO" id="GO:0005886">
    <property type="term" value="C:plasma membrane"/>
    <property type="evidence" value="ECO:0007669"/>
    <property type="project" value="UniProtKB-SubCell"/>
</dbReference>
<reference evidence="14 15" key="1">
    <citation type="submission" date="2015-02" db="EMBL/GenBank/DDBJ databases">
        <title>Genome Sequencing of Rickettsiales.</title>
        <authorList>
            <person name="Daugherty S.C."/>
            <person name="Su Q."/>
            <person name="Abolude K."/>
            <person name="Beier-Sexton M."/>
            <person name="Carlyon J.A."/>
            <person name="Carter R."/>
            <person name="Day N.P."/>
            <person name="Dumler S.J."/>
            <person name="Dyachenko V."/>
            <person name="Godinez A."/>
            <person name="Kurtti T.J."/>
            <person name="Lichay M."/>
            <person name="Mullins K.E."/>
            <person name="Ott S."/>
            <person name="Pappas-Brown V."/>
            <person name="Paris D.H."/>
            <person name="Patel P."/>
            <person name="Richards A.L."/>
            <person name="Sadzewicz L."/>
            <person name="Sears K."/>
            <person name="Seidman D."/>
            <person name="Sengamalay N."/>
            <person name="Stenos J."/>
            <person name="Tallon L.J."/>
            <person name="Vincent G."/>
            <person name="Fraser C.M."/>
            <person name="Munderloh U."/>
            <person name="Dunning-Hotopp J.C."/>
        </authorList>
    </citation>
    <scope>NUCLEOTIDE SEQUENCE [LARGE SCALE GENOMIC DNA]</scope>
    <source>
        <strain evidence="14 15">RAC413</strain>
    </source>
</reference>
<sequence>MFFSEAFATSASSTSATGIGASIAGFVPLVLIFVVFYFLIIRPQQKKIKEHAKLLDSIKKGDKVVISGSILGVVSKVDTANQHFFIEIADGIEVKVLKSSISEVINRTNNKSPASVPEGK</sequence>
<name>A0A0F3NP81_9RICK</name>
<protein>
    <recommendedName>
        <fullName evidence="5">Sec translocon accessory complex subunit YajC</fullName>
    </recommendedName>
</protein>
<evidence type="ECO:0000256" key="5">
    <source>
        <dbReference type="ARBA" id="ARBA00014962"/>
    </source>
</evidence>
<evidence type="ECO:0000256" key="2">
    <source>
        <dbReference type="ARBA" id="ARBA00004377"/>
    </source>
</evidence>
<keyword evidence="11" id="KW-0811">Translocation</keyword>
<dbReference type="SMART" id="SM01323">
    <property type="entry name" value="YajC"/>
    <property type="match status" value="1"/>
</dbReference>
<feature type="transmembrane region" description="Helical" evidence="13">
    <location>
        <begin position="20"/>
        <end position="40"/>
    </location>
</feature>
<dbReference type="Proteomes" id="UP000033562">
    <property type="component" value="Unassembled WGS sequence"/>
</dbReference>
<evidence type="ECO:0000313" key="15">
    <source>
        <dbReference type="Proteomes" id="UP000033562"/>
    </source>
</evidence>
<evidence type="ECO:0000256" key="1">
    <source>
        <dbReference type="ARBA" id="ARBA00002061"/>
    </source>
</evidence>
<dbReference type="GO" id="GO:0015031">
    <property type="term" value="P:protein transport"/>
    <property type="evidence" value="ECO:0007669"/>
    <property type="project" value="UniProtKB-KW"/>
</dbReference>
<gene>
    <name evidence="14" type="primary">yajC</name>
    <name evidence="14" type="ORF">NLO413_0910</name>
</gene>
<dbReference type="NCBIfam" id="TIGR00739">
    <property type="entry name" value="yajC"/>
    <property type="match status" value="1"/>
</dbReference>
<evidence type="ECO:0000256" key="13">
    <source>
        <dbReference type="SAM" id="Phobius"/>
    </source>
</evidence>
<dbReference type="RefSeq" id="WP_045809208.1">
    <property type="nucleotide sequence ID" value="NZ_LANX01000001.1"/>
</dbReference>
<dbReference type="PATRIC" id="fig|1359163.3.peg.882"/>
<keyword evidence="8 13" id="KW-0812">Transmembrane</keyword>
<dbReference type="PANTHER" id="PTHR33909">
    <property type="entry name" value="SEC TRANSLOCON ACCESSORY COMPLEX SUBUNIT YAJC"/>
    <property type="match status" value="1"/>
</dbReference>
<keyword evidence="12 13" id="KW-0472">Membrane</keyword>
<dbReference type="STRING" id="1359163.NLO413_0910"/>
<keyword evidence="6" id="KW-0813">Transport</keyword>
<proteinExistence type="inferred from homology"/>
<comment type="subcellular location">
    <subcellularLocation>
        <location evidence="2">Cell inner membrane</location>
        <topology evidence="2">Single-pass membrane protein</topology>
    </subcellularLocation>
</comment>
<evidence type="ECO:0000256" key="6">
    <source>
        <dbReference type="ARBA" id="ARBA00022448"/>
    </source>
</evidence>
<evidence type="ECO:0000256" key="8">
    <source>
        <dbReference type="ARBA" id="ARBA00022692"/>
    </source>
</evidence>
<evidence type="ECO:0000256" key="12">
    <source>
        <dbReference type="ARBA" id="ARBA00023136"/>
    </source>
</evidence>
<keyword evidence="15" id="KW-1185">Reference proteome</keyword>
<evidence type="ECO:0000256" key="11">
    <source>
        <dbReference type="ARBA" id="ARBA00023010"/>
    </source>
</evidence>
<comment type="caution">
    <text evidence="14">The sequence shown here is derived from an EMBL/GenBank/DDBJ whole genome shotgun (WGS) entry which is preliminary data.</text>
</comment>
<keyword evidence="7" id="KW-1003">Cell membrane</keyword>
<dbReference type="PANTHER" id="PTHR33909:SF1">
    <property type="entry name" value="SEC TRANSLOCON ACCESSORY COMPLEX SUBUNIT YAJC"/>
    <property type="match status" value="1"/>
</dbReference>
<comment type="subunit">
    <text evidence="4">Part of the SecDF-YidC-YajC translocase complex. The SecDF-YidC-YajC translocase forms a supercomplex with SecYEG, called the holo-translocon (HTL).</text>
</comment>
<keyword evidence="10 13" id="KW-1133">Transmembrane helix</keyword>
<evidence type="ECO:0000313" key="14">
    <source>
        <dbReference type="EMBL" id="KJV69517.1"/>
    </source>
</evidence>
<dbReference type="EMBL" id="LANX01000001">
    <property type="protein sequence ID" value="KJV69517.1"/>
    <property type="molecule type" value="Genomic_DNA"/>
</dbReference>
<evidence type="ECO:0000256" key="3">
    <source>
        <dbReference type="ARBA" id="ARBA00006742"/>
    </source>
</evidence>
<dbReference type="PRINTS" id="PR01853">
    <property type="entry name" value="YAJCTRNLCASE"/>
</dbReference>
<evidence type="ECO:0000256" key="9">
    <source>
        <dbReference type="ARBA" id="ARBA00022927"/>
    </source>
</evidence>
<keyword evidence="9" id="KW-0653">Protein transport</keyword>
<evidence type="ECO:0000256" key="4">
    <source>
        <dbReference type="ARBA" id="ARBA00011718"/>
    </source>
</evidence>
<organism evidence="14 15">
    <name type="scientific">Candidatus Neoehrlichia procyonis str. RAC413</name>
    <dbReference type="NCBI Taxonomy" id="1359163"/>
    <lineage>
        <taxon>Bacteria</taxon>
        <taxon>Pseudomonadati</taxon>
        <taxon>Pseudomonadota</taxon>
        <taxon>Alphaproteobacteria</taxon>
        <taxon>Rickettsiales</taxon>
        <taxon>Anaplasmataceae</taxon>
        <taxon>Candidatus Neoehrlichia</taxon>
    </lineage>
</organism>
<dbReference type="AlphaFoldDB" id="A0A0F3NP81"/>
<comment type="function">
    <text evidence="1">The SecYEG-SecDF-YajC-YidC holo-translocon (HTL) protein secretase/insertase is a supercomplex required for protein secretion, insertion of proteins into membranes, and assembly of membrane protein complexes. While the SecYEG complex is essential for assembly of a number of proteins and complexes, the SecDF-YajC-YidC subcomplex facilitates these functions.</text>
</comment>
<evidence type="ECO:0000256" key="7">
    <source>
        <dbReference type="ARBA" id="ARBA00022475"/>
    </source>
</evidence>
<dbReference type="InterPro" id="IPR003849">
    <property type="entry name" value="Preprotein_translocase_YajC"/>
</dbReference>